<sequence>MAQVMLTEIGARFVPLPEERLLAVVHALLHRCYKYPTATTAEVPQSLKKELSGVCRACFSTDTINKHVEFVNEYKRDFERDLDPESTGTFPATLAELTDRLKHWKGVLQSNVEDRLPAVLKLEEESRQLREFHVLDIEVPGQYFNDEEVAPDHTVKLDRIGADVPIVRRHGSSHRRLTMVGSDGSQRHFLVQTSLTPSARSDERMVQLFRVLNRLLEKHKESRHRHLAFNTPIIIPVWPQVRLVEDDLMYSTFGEVYEINCARYGREADLPITHFKERLNQAITQQLTNDAVVELRLHTYNEITTNFIGGRSPNKILFARNTGKVFQNDFHPAYDANGVVEFSEPVPFRLTRNLQTFFTPFGVEGFFVSSMCAAAQAVVSSKNQHMEHQLSMFFRDELISWSWRRPPGMASAPTTPGGISSSELKQKVTANVEQVMVRVKAIAPQCFPEEEENSSEPPQSVQRGVTELVEAALRPKSLCMMDPTWHPWF</sequence>
<dbReference type="PROSITE" id="PS51190">
    <property type="entry name" value="FATC"/>
    <property type="match status" value="1"/>
</dbReference>
<dbReference type="PROSITE" id="PS50290">
    <property type="entry name" value="PI3_4_KINASE_3"/>
    <property type="match status" value="1"/>
</dbReference>
<dbReference type="InterPro" id="IPR011009">
    <property type="entry name" value="Kinase-like_dom_sf"/>
</dbReference>
<dbReference type="PANTHER" id="PTHR11139">
    <property type="entry name" value="ATAXIA TELANGIECTASIA MUTATED ATM -RELATED"/>
    <property type="match status" value="1"/>
</dbReference>
<reference evidence="3" key="1">
    <citation type="submission" date="2016-03" db="EMBL/GenBank/DDBJ databases">
        <title>Mechanisms controlling the formation of the plant cell surface in tip-growing cells are functionally conserved among land plants.</title>
        <authorList>
            <person name="Honkanen S."/>
            <person name="Jones V.A."/>
            <person name="Morieri G."/>
            <person name="Champion C."/>
            <person name="Hetherington A.J."/>
            <person name="Kelly S."/>
            <person name="Saint-Marcoux D."/>
            <person name="Proust H."/>
            <person name="Prescott H."/>
            <person name="Dolan L."/>
        </authorList>
    </citation>
    <scope>NUCLEOTIDE SEQUENCE [LARGE SCALE GENOMIC DNA]</scope>
    <source>
        <tissue evidence="3">Whole gametophyte</tissue>
    </source>
</reference>
<comment type="caution">
    <text evidence="3">The sequence shown here is derived from an EMBL/GenBank/DDBJ whole genome shotgun (WGS) entry which is preliminary data.</text>
</comment>
<dbReference type="Pfam" id="PF02260">
    <property type="entry name" value="FATC"/>
    <property type="match status" value="1"/>
</dbReference>
<dbReference type="GO" id="GO:0005634">
    <property type="term" value="C:nucleus"/>
    <property type="evidence" value="ECO:0007669"/>
    <property type="project" value="TreeGrafter"/>
</dbReference>
<dbReference type="InterPro" id="IPR000403">
    <property type="entry name" value="PI3/4_kinase_cat_dom"/>
</dbReference>
<dbReference type="GO" id="GO:0000124">
    <property type="term" value="C:SAGA complex"/>
    <property type="evidence" value="ECO:0007669"/>
    <property type="project" value="TreeGrafter"/>
</dbReference>
<proteinExistence type="predicted"/>
<dbReference type="InterPro" id="IPR036940">
    <property type="entry name" value="PI3/4_kinase_cat_sf"/>
</dbReference>
<accession>A0A176W6U8</accession>
<dbReference type="PANTHER" id="PTHR11139:SF1">
    <property type="entry name" value="TRANSFORMATION_TRANSCRIPTION DOMAIN-ASSOCIATED PROTEIN"/>
    <property type="match status" value="1"/>
</dbReference>
<dbReference type="SMART" id="SM01343">
    <property type="entry name" value="FATC"/>
    <property type="match status" value="1"/>
</dbReference>
<evidence type="ECO:0000313" key="3">
    <source>
        <dbReference type="EMBL" id="OAE28714.1"/>
    </source>
</evidence>
<keyword evidence="4" id="KW-1185">Reference proteome</keyword>
<dbReference type="GO" id="GO:0006281">
    <property type="term" value="P:DNA repair"/>
    <property type="evidence" value="ECO:0007669"/>
    <property type="project" value="TreeGrafter"/>
</dbReference>
<dbReference type="Pfam" id="PF00454">
    <property type="entry name" value="PI3_PI4_kinase"/>
    <property type="match status" value="1"/>
</dbReference>
<evidence type="ECO:0000259" key="1">
    <source>
        <dbReference type="PROSITE" id="PS50290"/>
    </source>
</evidence>
<evidence type="ECO:0000313" key="4">
    <source>
        <dbReference type="Proteomes" id="UP000077202"/>
    </source>
</evidence>
<dbReference type="AlphaFoldDB" id="A0A176W6U8"/>
<dbReference type="Proteomes" id="UP000077202">
    <property type="component" value="Unassembled WGS sequence"/>
</dbReference>
<feature type="domain" description="PI3K/PI4K catalytic" evidence="1">
    <location>
        <begin position="161"/>
        <end position="443"/>
    </location>
</feature>
<protein>
    <submittedName>
        <fullName evidence="3">Uncharacterized protein</fullName>
    </submittedName>
</protein>
<evidence type="ECO:0000259" key="2">
    <source>
        <dbReference type="PROSITE" id="PS51190"/>
    </source>
</evidence>
<name>A0A176W6U8_MARPO</name>
<dbReference type="CDD" id="cd05163">
    <property type="entry name" value="PIKK_TRRAP"/>
    <property type="match status" value="1"/>
</dbReference>
<gene>
    <name evidence="3" type="ORF">AXG93_2091s1220</name>
</gene>
<dbReference type="EMBL" id="LVLJ01001679">
    <property type="protein sequence ID" value="OAE28714.1"/>
    <property type="molecule type" value="Genomic_DNA"/>
</dbReference>
<dbReference type="InterPro" id="IPR050517">
    <property type="entry name" value="DDR_Repair_Kinase"/>
</dbReference>
<feature type="domain" description="FATC" evidence="2">
    <location>
        <begin position="457"/>
        <end position="489"/>
    </location>
</feature>
<dbReference type="GO" id="GO:0035267">
    <property type="term" value="C:NuA4 histone acetyltransferase complex"/>
    <property type="evidence" value="ECO:0007669"/>
    <property type="project" value="TreeGrafter"/>
</dbReference>
<dbReference type="SMART" id="SM00146">
    <property type="entry name" value="PI3Kc"/>
    <property type="match status" value="1"/>
</dbReference>
<dbReference type="InterPro" id="IPR003152">
    <property type="entry name" value="FATC_dom"/>
</dbReference>
<dbReference type="SUPFAM" id="SSF56112">
    <property type="entry name" value="Protein kinase-like (PK-like)"/>
    <property type="match status" value="1"/>
</dbReference>
<dbReference type="Gene3D" id="1.10.1070.11">
    <property type="entry name" value="Phosphatidylinositol 3-/4-kinase, catalytic domain"/>
    <property type="match status" value="1"/>
</dbReference>
<dbReference type="GO" id="GO:0006355">
    <property type="term" value="P:regulation of DNA-templated transcription"/>
    <property type="evidence" value="ECO:0007669"/>
    <property type="project" value="TreeGrafter"/>
</dbReference>
<organism evidence="3 4">
    <name type="scientific">Marchantia polymorpha subsp. ruderalis</name>
    <dbReference type="NCBI Taxonomy" id="1480154"/>
    <lineage>
        <taxon>Eukaryota</taxon>
        <taxon>Viridiplantae</taxon>
        <taxon>Streptophyta</taxon>
        <taxon>Embryophyta</taxon>
        <taxon>Marchantiophyta</taxon>
        <taxon>Marchantiopsida</taxon>
        <taxon>Marchantiidae</taxon>
        <taxon>Marchantiales</taxon>
        <taxon>Marchantiaceae</taxon>
        <taxon>Marchantia</taxon>
    </lineage>
</organism>